<reference evidence="2" key="1">
    <citation type="journal article" date="2024" name="IScience">
        <title>Strigolactones Initiate the Formation of Haustorium-like Structures in Castilleja.</title>
        <authorList>
            <person name="Buerger M."/>
            <person name="Peterson D."/>
            <person name="Chory J."/>
        </authorList>
    </citation>
    <scope>NUCLEOTIDE SEQUENCE [LARGE SCALE GENOMIC DNA]</scope>
</reference>
<keyword evidence="2" id="KW-1185">Reference proteome</keyword>
<organism evidence="1 2">
    <name type="scientific">Castilleja foliolosa</name>
    <dbReference type="NCBI Taxonomy" id="1961234"/>
    <lineage>
        <taxon>Eukaryota</taxon>
        <taxon>Viridiplantae</taxon>
        <taxon>Streptophyta</taxon>
        <taxon>Embryophyta</taxon>
        <taxon>Tracheophyta</taxon>
        <taxon>Spermatophyta</taxon>
        <taxon>Magnoliopsida</taxon>
        <taxon>eudicotyledons</taxon>
        <taxon>Gunneridae</taxon>
        <taxon>Pentapetalae</taxon>
        <taxon>asterids</taxon>
        <taxon>lamiids</taxon>
        <taxon>Lamiales</taxon>
        <taxon>Orobanchaceae</taxon>
        <taxon>Pedicularideae</taxon>
        <taxon>Castillejinae</taxon>
        <taxon>Castilleja</taxon>
    </lineage>
</organism>
<accession>A0ABD3CHN3</accession>
<evidence type="ECO:0000313" key="1">
    <source>
        <dbReference type="EMBL" id="KAL3628987.1"/>
    </source>
</evidence>
<proteinExistence type="predicted"/>
<dbReference type="Proteomes" id="UP001632038">
    <property type="component" value="Unassembled WGS sequence"/>
</dbReference>
<evidence type="ECO:0000313" key="2">
    <source>
        <dbReference type="Proteomes" id="UP001632038"/>
    </source>
</evidence>
<gene>
    <name evidence="1" type="ORF">CASFOL_028033</name>
</gene>
<name>A0ABD3CHN3_9LAMI</name>
<dbReference type="AlphaFoldDB" id="A0ABD3CHN3"/>
<comment type="caution">
    <text evidence="1">The sequence shown here is derived from an EMBL/GenBank/DDBJ whole genome shotgun (WGS) entry which is preliminary data.</text>
</comment>
<dbReference type="EMBL" id="JAVIJP010000036">
    <property type="protein sequence ID" value="KAL3628987.1"/>
    <property type="molecule type" value="Genomic_DNA"/>
</dbReference>
<sequence>MNMNMNTTNYKAMVMVFMLIFALSFFTTVTSSRSLKAITYEISSTQQLYNDKFEQKKERILDMQLQDYGSTGANCSPGHCLP</sequence>
<protein>
    <submittedName>
        <fullName evidence="1">Uncharacterized protein</fullName>
    </submittedName>
</protein>